<dbReference type="InterPro" id="IPR009053">
    <property type="entry name" value="Prefoldin"/>
</dbReference>
<feature type="coiled-coil region" evidence="3">
    <location>
        <begin position="18"/>
        <end position="45"/>
    </location>
</feature>
<sequence length="155" mass="17390">MPASPQQRTTVDLKALSLQQLAEIKQQLDQEIEHLSESFQKLRQAQAKFEECIVTVKKTSDSANEGKDILVPLTSSLYIPGKTTEIDTFMVDVGTGYYVEKDSKSTILFFTNKVNTLKKNLIDLETVVQGKSQNLRAVEEILQEKMQANQANAPQ</sequence>
<dbReference type="GO" id="GO:0051082">
    <property type="term" value="F:unfolded protein binding"/>
    <property type="evidence" value="ECO:0007669"/>
    <property type="project" value="InterPro"/>
</dbReference>
<dbReference type="GO" id="GO:1990115">
    <property type="term" value="P:RNA polymerase III assembly"/>
    <property type="evidence" value="ECO:0007669"/>
    <property type="project" value="TreeGrafter"/>
</dbReference>
<dbReference type="Pfam" id="PF02996">
    <property type="entry name" value="Prefoldin"/>
    <property type="match status" value="1"/>
</dbReference>
<dbReference type="GO" id="GO:0006457">
    <property type="term" value="P:protein folding"/>
    <property type="evidence" value="ECO:0007669"/>
    <property type="project" value="InterPro"/>
</dbReference>
<evidence type="ECO:0000313" key="5">
    <source>
        <dbReference type="Proteomes" id="UP000095009"/>
    </source>
</evidence>
<reference evidence="4 5" key="1">
    <citation type="journal article" date="2016" name="Proc. Natl. Acad. Sci. U.S.A.">
        <title>Comparative genomics of biotechnologically important yeasts.</title>
        <authorList>
            <person name="Riley R."/>
            <person name="Haridas S."/>
            <person name="Wolfe K.H."/>
            <person name="Lopes M.R."/>
            <person name="Hittinger C.T."/>
            <person name="Goeker M."/>
            <person name="Salamov A.A."/>
            <person name="Wisecaver J.H."/>
            <person name="Long T.M."/>
            <person name="Calvey C.H."/>
            <person name="Aerts A.L."/>
            <person name="Barry K.W."/>
            <person name="Choi C."/>
            <person name="Clum A."/>
            <person name="Coughlan A.Y."/>
            <person name="Deshpande S."/>
            <person name="Douglass A.P."/>
            <person name="Hanson S.J."/>
            <person name="Klenk H.-P."/>
            <person name="LaButti K.M."/>
            <person name="Lapidus A."/>
            <person name="Lindquist E.A."/>
            <person name="Lipzen A.M."/>
            <person name="Meier-Kolthoff J.P."/>
            <person name="Ohm R.A."/>
            <person name="Otillar R.P."/>
            <person name="Pangilinan J.L."/>
            <person name="Peng Y."/>
            <person name="Rokas A."/>
            <person name="Rosa C.A."/>
            <person name="Scheuner C."/>
            <person name="Sibirny A.A."/>
            <person name="Slot J.C."/>
            <person name="Stielow J.B."/>
            <person name="Sun H."/>
            <person name="Kurtzman C.P."/>
            <person name="Blackwell M."/>
            <person name="Grigoriev I.V."/>
            <person name="Jeffries T.W."/>
        </authorList>
    </citation>
    <scope>NUCLEOTIDE SEQUENCE [LARGE SCALE GENOMIC DNA]</scope>
    <source>
        <strain evidence="4 5">DSM 6958</strain>
    </source>
</reference>
<keyword evidence="3" id="KW-0175">Coiled coil</keyword>
<gene>
    <name evidence="4" type="ORF">NADFUDRAFT_39658</name>
</gene>
<dbReference type="GO" id="GO:0032153">
    <property type="term" value="C:cell division site"/>
    <property type="evidence" value="ECO:0007669"/>
    <property type="project" value="EnsemblFungi"/>
</dbReference>
<proteinExistence type="inferred from homology"/>
<comment type="similarity">
    <text evidence="1">Belongs to the prefoldin subunit alpha family.</text>
</comment>
<name>A0A1E3PSM9_9ASCO</name>
<dbReference type="GO" id="GO:0016272">
    <property type="term" value="C:prefoldin complex"/>
    <property type="evidence" value="ECO:0007669"/>
    <property type="project" value="InterPro"/>
</dbReference>
<dbReference type="InterPro" id="IPR011599">
    <property type="entry name" value="PFD_alpha_archaea"/>
</dbReference>
<dbReference type="PANTHER" id="PTHR12674">
    <property type="entry name" value="PREFOLDIN SUBUNIT 5"/>
    <property type="match status" value="1"/>
</dbReference>
<dbReference type="CDD" id="cd23157">
    <property type="entry name" value="Prefoldin_5"/>
    <property type="match status" value="1"/>
</dbReference>
<evidence type="ECO:0000313" key="4">
    <source>
        <dbReference type="EMBL" id="ODQ68264.1"/>
    </source>
</evidence>
<keyword evidence="5" id="KW-1185">Reference proteome</keyword>
<dbReference type="GO" id="GO:1990113">
    <property type="term" value="P:RNA polymerase I assembly"/>
    <property type="evidence" value="ECO:0007669"/>
    <property type="project" value="TreeGrafter"/>
</dbReference>
<accession>A0A1E3PSM9</accession>
<dbReference type="SUPFAM" id="SSF46579">
    <property type="entry name" value="Prefoldin"/>
    <property type="match status" value="1"/>
</dbReference>
<dbReference type="Gene3D" id="1.10.287.370">
    <property type="match status" value="1"/>
</dbReference>
<dbReference type="AlphaFoldDB" id="A0A1E3PSM9"/>
<dbReference type="NCBIfam" id="TIGR00293">
    <property type="entry name" value="prefoldin subunit alpha"/>
    <property type="match status" value="1"/>
</dbReference>
<dbReference type="GO" id="GO:1990114">
    <property type="term" value="P:RNA polymerase II core complex assembly"/>
    <property type="evidence" value="ECO:0007669"/>
    <property type="project" value="TreeGrafter"/>
</dbReference>
<protein>
    <submittedName>
        <fullName evidence="4">Prefoldin alpha subunit</fullName>
    </submittedName>
</protein>
<dbReference type="STRING" id="857566.A0A1E3PSM9"/>
<dbReference type="GO" id="GO:0005737">
    <property type="term" value="C:cytoplasm"/>
    <property type="evidence" value="ECO:0007669"/>
    <property type="project" value="TreeGrafter"/>
</dbReference>
<evidence type="ECO:0000256" key="2">
    <source>
        <dbReference type="ARBA" id="ARBA00023186"/>
    </source>
</evidence>
<dbReference type="InterPro" id="IPR004127">
    <property type="entry name" value="Prefoldin_subunit_alpha"/>
</dbReference>
<dbReference type="OrthoDB" id="10267474at2759"/>
<dbReference type="Proteomes" id="UP000095009">
    <property type="component" value="Unassembled WGS sequence"/>
</dbReference>
<dbReference type="EMBL" id="KV454406">
    <property type="protein sequence ID" value="ODQ68264.1"/>
    <property type="molecule type" value="Genomic_DNA"/>
</dbReference>
<evidence type="ECO:0000256" key="1">
    <source>
        <dbReference type="ARBA" id="ARBA00010048"/>
    </source>
</evidence>
<dbReference type="FunFam" id="1.10.287.370:FF:000004">
    <property type="entry name" value="Probable prefoldin subunit 5"/>
    <property type="match status" value="1"/>
</dbReference>
<evidence type="ECO:0000256" key="3">
    <source>
        <dbReference type="SAM" id="Coils"/>
    </source>
</evidence>
<dbReference type="PANTHER" id="PTHR12674:SF2">
    <property type="entry name" value="PREFOLDIN SUBUNIT 5"/>
    <property type="match status" value="1"/>
</dbReference>
<dbReference type="GO" id="GO:0051286">
    <property type="term" value="C:cell tip"/>
    <property type="evidence" value="ECO:0007669"/>
    <property type="project" value="EnsemblFungi"/>
</dbReference>
<keyword evidence="2" id="KW-0143">Chaperone</keyword>
<organism evidence="4 5">
    <name type="scientific">Nadsonia fulvescens var. elongata DSM 6958</name>
    <dbReference type="NCBI Taxonomy" id="857566"/>
    <lineage>
        <taxon>Eukaryota</taxon>
        <taxon>Fungi</taxon>
        <taxon>Dikarya</taxon>
        <taxon>Ascomycota</taxon>
        <taxon>Saccharomycotina</taxon>
        <taxon>Dipodascomycetes</taxon>
        <taxon>Dipodascales</taxon>
        <taxon>Dipodascales incertae sedis</taxon>
        <taxon>Nadsonia</taxon>
    </lineage>
</organism>